<protein>
    <submittedName>
        <fullName evidence="2">Alpha/beta hydrolase</fullName>
    </submittedName>
</protein>
<dbReference type="PRINTS" id="PR00111">
    <property type="entry name" value="ABHYDROLASE"/>
</dbReference>
<gene>
    <name evidence="2" type="ORF">CEP68_10085</name>
</gene>
<dbReference type="InterPro" id="IPR029058">
    <property type="entry name" value="AB_hydrolase_fold"/>
</dbReference>
<proteinExistence type="predicted"/>
<keyword evidence="2" id="KW-0378">Hydrolase</keyword>
<dbReference type="GO" id="GO:0047372">
    <property type="term" value="F:monoacylglycerol lipase activity"/>
    <property type="evidence" value="ECO:0007669"/>
    <property type="project" value="TreeGrafter"/>
</dbReference>
<dbReference type="Proteomes" id="UP000197050">
    <property type="component" value="Chromosome"/>
</dbReference>
<dbReference type="Gene3D" id="3.40.50.1820">
    <property type="entry name" value="alpha/beta hydrolase"/>
    <property type="match status" value="1"/>
</dbReference>
<evidence type="ECO:0000259" key="1">
    <source>
        <dbReference type="Pfam" id="PF12697"/>
    </source>
</evidence>
<dbReference type="InterPro" id="IPR000073">
    <property type="entry name" value="AB_hydrolase_1"/>
</dbReference>
<dbReference type="KEGG" id="bvc:CEP68_10085"/>
<dbReference type="PANTHER" id="PTHR43798:SF5">
    <property type="entry name" value="MONOACYLGLYCEROL LIPASE ABHD6"/>
    <property type="match status" value="1"/>
</dbReference>
<evidence type="ECO:0000313" key="2">
    <source>
        <dbReference type="EMBL" id="ASE39822.1"/>
    </source>
</evidence>
<dbReference type="PANTHER" id="PTHR43798">
    <property type="entry name" value="MONOACYLGLYCEROL LIPASE"/>
    <property type="match status" value="1"/>
</dbReference>
<accession>A0A1Z3U9B5</accession>
<dbReference type="InterPro" id="IPR050266">
    <property type="entry name" value="AB_hydrolase_sf"/>
</dbReference>
<dbReference type="SUPFAM" id="SSF53474">
    <property type="entry name" value="alpha/beta-Hydrolases"/>
    <property type="match status" value="1"/>
</dbReference>
<dbReference type="EMBL" id="CP022048">
    <property type="protein sequence ID" value="ASE39822.1"/>
    <property type="molecule type" value="Genomic_DNA"/>
</dbReference>
<dbReference type="AlphaFoldDB" id="A0A1Z3U9B5"/>
<sequence length="298" mass="32130">MTMDAALMSPPRRLSVPIDNRWGAGEMAVLDFGDPNRAVDLIFSHANGFNAATYRSLLSPLSASLRIWAPDLRGHGLSALPTFARPKTSWLDHRDDLLALLEAIDGPPVVMAGHSMGGTASLLAAAVRPDRVSSLVLFDPVIWKRSAVFAFNLPFAHKLMKAIPIAKAALRRRSQFDSREQAMAAYRGRGAFKGWPDMVLADYLSEGLNEGDGGFSLTAAPAWEAANYAAQAHDPWRAMKRYPGPVRILKAEHGALTHVPVQPPGLPNVSVEVVSGGGHLFPMTHADVARDALFDAAV</sequence>
<feature type="domain" description="AB hydrolase-1" evidence="1">
    <location>
        <begin position="41"/>
        <end position="288"/>
    </location>
</feature>
<dbReference type="GO" id="GO:0046464">
    <property type="term" value="P:acylglycerol catabolic process"/>
    <property type="evidence" value="ECO:0007669"/>
    <property type="project" value="TreeGrafter"/>
</dbReference>
<evidence type="ECO:0000313" key="3">
    <source>
        <dbReference type="Proteomes" id="UP000197050"/>
    </source>
</evidence>
<dbReference type="Pfam" id="PF12697">
    <property type="entry name" value="Abhydrolase_6"/>
    <property type="match status" value="1"/>
</dbReference>
<organism evidence="2 3">
    <name type="scientific">Brevundimonas vesicularis</name>
    <name type="common">Pseudomonas vesicularis</name>
    <dbReference type="NCBI Taxonomy" id="41276"/>
    <lineage>
        <taxon>Bacteria</taxon>
        <taxon>Pseudomonadati</taxon>
        <taxon>Pseudomonadota</taxon>
        <taxon>Alphaproteobacteria</taxon>
        <taxon>Caulobacterales</taxon>
        <taxon>Caulobacteraceae</taxon>
        <taxon>Brevundimonas</taxon>
    </lineage>
</organism>
<dbReference type="GO" id="GO:0016020">
    <property type="term" value="C:membrane"/>
    <property type="evidence" value="ECO:0007669"/>
    <property type="project" value="TreeGrafter"/>
</dbReference>
<reference evidence="3" key="1">
    <citation type="submission" date="2017-06" db="EMBL/GenBank/DDBJ databases">
        <title>FDA dAtabase for Regulatory Grade micrObial Sequences (FDA-ARGOS): Supporting development and validation of Infectious Disease Dx tests.</title>
        <authorList>
            <person name="Minogue T."/>
            <person name="Wolcott M."/>
            <person name="Wasieloski L."/>
            <person name="Aguilar W."/>
            <person name="Moore D."/>
            <person name="Tallon L."/>
            <person name="Sadzewicz L."/>
            <person name="Sengamalay N."/>
            <person name="Ott S."/>
            <person name="Godinez A."/>
            <person name="Nagaraj S."/>
            <person name="Nadendla S."/>
            <person name="Geyer C."/>
            <person name="Sichtig H."/>
        </authorList>
    </citation>
    <scope>NUCLEOTIDE SEQUENCE [LARGE SCALE GENOMIC DNA]</scope>
    <source>
        <strain evidence="3">FDAARGOS_289</strain>
    </source>
</reference>
<name>A0A1Z3U9B5_BREVE</name>